<accession>A0A0E0MMD5</accession>
<name>A0A0E0MMD5_ORYPU</name>
<dbReference type="EnsemblPlants" id="OPUNC12G10670.2">
    <property type="protein sequence ID" value="OPUNC12G10670.2"/>
    <property type="gene ID" value="OPUNC12G10670"/>
</dbReference>
<organism evidence="2">
    <name type="scientific">Oryza punctata</name>
    <name type="common">Red rice</name>
    <dbReference type="NCBI Taxonomy" id="4537"/>
    <lineage>
        <taxon>Eukaryota</taxon>
        <taxon>Viridiplantae</taxon>
        <taxon>Streptophyta</taxon>
        <taxon>Embryophyta</taxon>
        <taxon>Tracheophyta</taxon>
        <taxon>Spermatophyta</taxon>
        <taxon>Magnoliopsida</taxon>
        <taxon>Liliopsida</taxon>
        <taxon>Poales</taxon>
        <taxon>Poaceae</taxon>
        <taxon>BOP clade</taxon>
        <taxon>Oryzoideae</taxon>
        <taxon>Oryzeae</taxon>
        <taxon>Oryzinae</taxon>
        <taxon>Oryza</taxon>
    </lineage>
</organism>
<sequence>MLLLLPTLLASDSSSSWVAPPSPLSLSPLLFLSLAQLSSLSPAPPSPRPPFPRLPATTQQPRCTLFRALGGGGGCLIPSVFLGRSSLRLRIRIRIVGLDDVSVKVASDGALTGLCL</sequence>
<evidence type="ECO:0000313" key="3">
    <source>
        <dbReference type="Proteomes" id="UP000026962"/>
    </source>
</evidence>
<feature type="chain" id="PRO_5047279257" evidence="1">
    <location>
        <begin position="16"/>
        <end position="116"/>
    </location>
</feature>
<evidence type="ECO:0000256" key="1">
    <source>
        <dbReference type="SAM" id="SignalP"/>
    </source>
</evidence>
<keyword evidence="3" id="KW-1185">Reference proteome</keyword>
<protein>
    <submittedName>
        <fullName evidence="2">Uncharacterized protein</fullName>
    </submittedName>
</protein>
<reference evidence="2" key="2">
    <citation type="submission" date="2018-05" db="EMBL/GenBank/DDBJ databases">
        <title>OpunRS2 (Oryza punctata Reference Sequence Version 2).</title>
        <authorList>
            <person name="Zhang J."/>
            <person name="Kudrna D."/>
            <person name="Lee S."/>
            <person name="Talag J."/>
            <person name="Welchert J."/>
            <person name="Wing R.A."/>
        </authorList>
    </citation>
    <scope>NUCLEOTIDE SEQUENCE [LARGE SCALE GENOMIC DNA]</scope>
</reference>
<reference evidence="2" key="1">
    <citation type="submission" date="2015-04" db="UniProtKB">
        <authorList>
            <consortium name="EnsemblPlants"/>
        </authorList>
    </citation>
    <scope>IDENTIFICATION</scope>
</reference>
<keyword evidence="1" id="KW-0732">Signal</keyword>
<dbReference type="Gramene" id="OPUNC12G10670.2">
    <property type="protein sequence ID" value="OPUNC12G10670.2"/>
    <property type="gene ID" value="OPUNC12G10670"/>
</dbReference>
<dbReference type="Proteomes" id="UP000026962">
    <property type="component" value="Chromosome 12"/>
</dbReference>
<proteinExistence type="predicted"/>
<dbReference type="AlphaFoldDB" id="A0A0E0MMD5"/>
<evidence type="ECO:0000313" key="2">
    <source>
        <dbReference type="EnsemblPlants" id="OPUNC12G10670.2"/>
    </source>
</evidence>
<feature type="signal peptide" evidence="1">
    <location>
        <begin position="1"/>
        <end position="15"/>
    </location>
</feature>